<reference evidence="2" key="1">
    <citation type="journal article" date="2020" name="mSystems">
        <title>Genome- and Community-Level Interaction Insights into Carbon Utilization and Element Cycling Functions of Hydrothermarchaeota in Hydrothermal Sediment.</title>
        <authorList>
            <person name="Zhou Z."/>
            <person name="Liu Y."/>
            <person name="Xu W."/>
            <person name="Pan J."/>
            <person name="Luo Z.H."/>
            <person name="Li M."/>
        </authorList>
    </citation>
    <scope>NUCLEOTIDE SEQUENCE [LARGE SCALE GENOMIC DNA]</scope>
    <source>
        <strain evidence="2">SpSt-87</strain>
    </source>
</reference>
<dbReference type="SUPFAM" id="SSF46548">
    <property type="entry name" value="alpha-helical ferredoxin"/>
    <property type="match status" value="1"/>
</dbReference>
<dbReference type="EMBL" id="DTLB01000001">
    <property type="protein sequence ID" value="HFW31377.1"/>
    <property type="molecule type" value="Genomic_DNA"/>
</dbReference>
<dbReference type="PROSITE" id="PS51379">
    <property type="entry name" value="4FE4S_FER_2"/>
    <property type="match status" value="2"/>
</dbReference>
<dbReference type="Pfam" id="PF17179">
    <property type="entry name" value="Fer4_22"/>
    <property type="match status" value="1"/>
</dbReference>
<dbReference type="InterPro" id="IPR017900">
    <property type="entry name" value="4Fe4S_Fe_S_CS"/>
</dbReference>
<comment type="caution">
    <text evidence="2">The sequence shown here is derived from an EMBL/GenBank/DDBJ whole genome shotgun (WGS) entry which is preliminary data.</text>
</comment>
<dbReference type="Gene3D" id="1.10.1060.10">
    <property type="entry name" value="Alpha-helical ferredoxin"/>
    <property type="match status" value="1"/>
</dbReference>
<feature type="domain" description="4Fe-4S ferredoxin-type" evidence="1">
    <location>
        <begin position="217"/>
        <end position="249"/>
    </location>
</feature>
<sequence>MKVYNGNFLKDVVAKLLEDGYRVYAPVREKNYHVFKIVESVDEVSFDYVNTKKSPKDVTFPQNEVLIKYGDWVEEIPARVDKTAIVGIRPCDIQGLKLMDSVFLEDITDPYYEAKRKNLLVVGYACNEAGDYCFCTSVGLSPFRSDYADILVTDLGEKQVVEILSEKGKIIASELNLSDASEEDISRKRELERKVLSSFVRSVNTENLKERMAQAFNSDYWKEVAMNCVSCGACTYLCPTCFCFDIFDDGELKGVRVRTWDSCQFPLHTLESSSHNPRREKWQRLRNRFYDKFYYMLVRKGEFYCVGCGRCIAACPVGIDIADVISNIPSEVKQ</sequence>
<dbReference type="InterPro" id="IPR017896">
    <property type="entry name" value="4Fe4S_Fe-S-bd"/>
</dbReference>
<proteinExistence type="predicted"/>
<protein>
    <recommendedName>
        <fullName evidence="1">4Fe-4S ferredoxin-type domain-containing protein</fullName>
    </recommendedName>
</protein>
<dbReference type="GO" id="GO:0051536">
    <property type="term" value="F:iron-sulfur cluster binding"/>
    <property type="evidence" value="ECO:0007669"/>
    <property type="project" value="InterPro"/>
</dbReference>
<feature type="domain" description="4Fe-4S ferredoxin-type" evidence="1">
    <location>
        <begin position="294"/>
        <end position="324"/>
    </location>
</feature>
<evidence type="ECO:0000259" key="1">
    <source>
        <dbReference type="PROSITE" id="PS51379"/>
    </source>
</evidence>
<name>A0A7C3M979_ARCFL</name>
<dbReference type="AlphaFoldDB" id="A0A7C3M979"/>
<dbReference type="PROSITE" id="PS00198">
    <property type="entry name" value="4FE4S_FER_1"/>
    <property type="match status" value="2"/>
</dbReference>
<dbReference type="InterPro" id="IPR009051">
    <property type="entry name" value="Helical_ferredxn"/>
</dbReference>
<dbReference type="PANTHER" id="PTHR40447:SF1">
    <property type="entry name" value="ANAEROBIC SULFITE REDUCTASE SUBUNIT A"/>
    <property type="match status" value="1"/>
</dbReference>
<dbReference type="GO" id="GO:0016491">
    <property type="term" value="F:oxidoreductase activity"/>
    <property type="evidence" value="ECO:0007669"/>
    <property type="project" value="UniProtKB-ARBA"/>
</dbReference>
<organism evidence="2">
    <name type="scientific">Archaeoglobus fulgidus</name>
    <dbReference type="NCBI Taxonomy" id="2234"/>
    <lineage>
        <taxon>Archaea</taxon>
        <taxon>Methanobacteriati</taxon>
        <taxon>Methanobacteriota</taxon>
        <taxon>Archaeoglobi</taxon>
        <taxon>Archaeoglobales</taxon>
        <taxon>Archaeoglobaceae</taxon>
        <taxon>Archaeoglobus</taxon>
    </lineage>
</organism>
<evidence type="ECO:0000313" key="2">
    <source>
        <dbReference type="EMBL" id="HFW31377.1"/>
    </source>
</evidence>
<gene>
    <name evidence="2" type="ORF">ENW66_00265</name>
</gene>
<dbReference type="PANTHER" id="PTHR40447">
    <property type="entry name" value="ANAEROBIC SULFITE REDUCTASE SUBUNIT A"/>
    <property type="match status" value="1"/>
</dbReference>
<accession>A0A7C3M979</accession>